<evidence type="ECO:0000259" key="2">
    <source>
        <dbReference type="Pfam" id="PF19838"/>
    </source>
</evidence>
<dbReference type="PATRIC" id="fig|1262666.3.peg.562"/>
<dbReference type="OrthoDB" id="9760225at2"/>
<gene>
    <name evidence="3" type="ORF">PCS_00560</name>
</gene>
<dbReference type="RefSeq" id="WP_005983832.1">
    <property type="nucleotide sequence ID" value="NZ_AOSV01000003.1"/>
</dbReference>
<evidence type="ECO:0000313" key="3">
    <source>
        <dbReference type="EMBL" id="EMG38921.1"/>
    </source>
</evidence>
<feature type="domain" description="LptD C-terminal" evidence="1">
    <location>
        <begin position="273"/>
        <end position="719"/>
    </location>
</feature>
<reference evidence="3 4" key="1">
    <citation type="journal article" date="2013" name="Genome Announc.">
        <title>Draft Genome Sequence for Desulfovibrio africanus Strain PCS.</title>
        <authorList>
            <person name="Brown S.D."/>
            <person name="Utturkar S.M."/>
            <person name="Arkin A.P."/>
            <person name="Deutschbauer A.M."/>
            <person name="Elias D.A."/>
            <person name="Hazen T.C."/>
            <person name="Chakraborty R."/>
        </authorList>
    </citation>
    <scope>NUCLEOTIDE SEQUENCE [LARGE SCALE GENOMIC DNA]</scope>
    <source>
        <strain evidence="3 4">PCS</strain>
    </source>
</reference>
<dbReference type="Proteomes" id="UP000011922">
    <property type="component" value="Unassembled WGS sequence"/>
</dbReference>
<dbReference type="GO" id="GO:1990351">
    <property type="term" value="C:transporter complex"/>
    <property type="evidence" value="ECO:0007669"/>
    <property type="project" value="TreeGrafter"/>
</dbReference>
<feature type="domain" description="LPS-assembly protein LptD central" evidence="2">
    <location>
        <begin position="157"/>
        <end position="221"/>
    </location>
</feature>
<evidence type="ECO:0000313" key="4">
    <source>
        <dbReference type="Proteomes" id="UP000011922"/>
    </source>
</evidence>
<dbReference type="EMBL" id="AOSV01000003">
    <property type="protein sequence ID" value="EMG38921.1"/>
    <property type="molecule type" value="Genomic_DNA"/>
</dbReference>
<dbReference type="InterPro" id="IPR050218">
    <property type="entry name" value="LptD"/>
</dbReference>
<evidence type="ECO:0000259" key="1">
    <source>
        <dbReference type="Pfam" id="PF04453"/>
    </source>
</evidence>
<protein>
    <submittedName>
        <fullName evidence="3">Organic solvent tolerance protein OstA</fullName>
    </submittedName>
</protein>
<proteinExistence type="inferred from homology"/>
<dbReference type="PANTHER" id="PTHR30189">
    <property type="entry name" value="LPS-ASSEMBLY PROTEIN"/>
    <property type="match status" value="1"/>
</dbReference>
<dbReference type="PANTHER" id="PTHR30189:SF1">
    <property type="entry name" value="LPS-ASSEMBLY PROTEIN LPTD"/>
    <property type="match status" value="1"/>
</dbReference>
<organism evidence="3 4">
    <name type="scientific">Desulfocurvibacter africanus PCS</name>
    <dbReference type="NCBI Taxonomy" id="1262666"/>
    <lineage>
        <taxon>Bacteria</taxon>
        <taxon>Pseudomonadati</taxon>
        <taxon>Thermodesulfobacteriota</taxon>
        <taxon>Desulfovibrionia</taxon>
        <taxon>Desulfovibrionales</taxon>
        <taxon>Desulfovibrionaceae</taxon>
        <taxon>Desulfocurvibacter</taxon>
    </lineage>
</organism>
<dbReference type="InterPro" id="IPR045659">
    <property type="entry name" value="LptD_2"/>
</dbReference>
<comment type="caution">
    <text evidence="3">The sequence shown here is derived from an EMBL/GenBank/DDBJ whole genome shotgun (WGS) entry which is preliminary data.</text>
</comment>
<dbReference type="GO" id="GO:0015920">
    <property type="term" value="P:lipopolysaccharide transport"/>
    <property type="evidence" value="ECO:0007669"/>
    <property type="project" value="InterPro"/>
</dbReference>
<dbReference type="GO" id="GO:0043165">
    <property type="term" value="P:Gram-negative-bacterium-type cell outer membrane assembly"/>
    <property type="evidence" value="ECO:0007669"/>
    <property type="project" value="InterPro"/>
</dbReference>
<dbReference type="InterPro" id="IPR007543">
    <property type="entry name" value="LptD_C"/>
</dbReference>
<dbReference type="Pfam" id="PF19838">
    <property type="entry name" value="LptD_2"/>
    <property type="match status" value="1"/>
</dbReference>
<sequence length="779" mass="90588">MPVERDRQLFEGRRWRLTAERMTADHDAEIVDAEGEVLVRSGDDYMLADFARYFHFSEWIYLRGHVQVRWDKYYIEAEEAEFDLRNRVGWLKRGRIITEDPHISISSDHIEKKGDLQYSFTQAEISACEDDPAAWSFKVSSATINQNDSATLWNPRLRVLDIPILYFPFLAFSTQSTRESGLLFPDIGYSSRDGATYLQPLYFVINDENDATLTEYYMSERGVMQDLEFRSTPDSATKLWLRGSWLDDKTAAPTEAEENDQFDGDGLIRPNHDRYWLRGMLDGYLHDPSWQLKMDLDYVSDQNYLREFETSRIGYTRSRNTLRSEFSRDIATQDSLTRTSAMLISRQYADYGLNLSAAYTQNLAYMNDNLAPADNPTVQRLPEFSAFAYKTTLGETPFEWQAQGVATNFWRRGGTTGLRLDALPELSLPLTSRYGSIIPSVSWRQTFYSLGKHEDIDTSVSALDDDTLADSATTTDKDYISRGIPEISVSALSEISRTFDLSAPPEVSLDNAGESSWTKLRHTLQPRLAYTWRPDVNQEDTTYTVASSNSRTGSEVEPLFDSVDYIQQASELRYSLTNIFDRKRQAVVLAPQEGNYYLPQEVMDYRQFFRLRLEQSYDYIEADRTDMLDQYERRPFSDIEVEATLYPQNYISLSSSTFFSPYDLQVTEHEHWLTLFYQDKASLRFGFDVLQEVDTYKRRNDERLRTVTLGGTLHLLSDWLIDARYEYDLLREEEVEREIALTYRHHCFDFQFVYFDDTFEQSYTFRVNLLGISSPSLSF</sequence>
<dbReference type="HAMAP" id="MF_01411">
    <property type="entry name" value="LPS_assembly_LptD"/>
    <property type="match status" value="1"/>
</dbReference>
<dbReference type="GO" id="GO:0009279">
    <property type="term" value="C:cell outer membrane"/>
    <property type="evidence" value="ECO:0007669"/>
    <property type="project" value="InterPro"/>
</dbReference>
<dbReference type="AlphaFoldDB" id="M5Q302"/>
<dbReference type="InterPro" id="IPR020889">
    <property type="entry name" value="LipoPS_assembly_LptD"/>
</dbReference>
<accession>M5Q302</accession>
<name>M5Q302_DESAF</name>
<dbReference type="Pfam" id="PF04453">
    <property type="entry name" value="LptD"/>
    <property type="match status" value="1"/>
</dbReference>